<evidence type="ECO:0000313" key="2">
    <source>
        <dbReference type="Proteomes" id="UP000178615"/>
    </source>
</evidence>
<dbReference type="Proteomes" id="UP000178615">
    <property type="component" value="Unassembled WGS sequence"/>
</dbReference>
<gene>
    <name evidence="1" type="ORF">A2V49_01970</name>
</gene>
<protein>
    <submittedName>
        <fullName evidence="1">Uncharacterized protein</fullName>
    </submittedName>
</protein>
<sequence>MFLPIAYYTQKFTAISAPVNFDITVDPMICYKCVECPCEYTLRNGKKYILNRVDKTRCILDSNLIVDAMKKKQKELIFTLKIPEYADFYDCLTWYTVHPSNPSDFGY</sequence>
<dbReference type="AlphaFoldDB" id="A0A1F4UP67"/>
<dbReference type="EMBL" id="MEUV01000017">
    <property type="protein sequence ID" value="OGC45993.1"/>
    <property type="molecule type" value="Genomic_DNA"/>
</dbReference>
<accession>A0A1F4UP67</accession>
<comment type="caution">
    <text evidence="1">The sequence shown here is derived from an EMBL/GenBank/DDBJ whole genome shotgun (WGS) entry which is preliminary data.</text>
</comment>
<organism evidence="1 2">
    <name type="scientific">candidate division WWE3 bacterium RBG_19FT_COMBO_34_6</name>
    <dbReference type="NCBI Taxonomy" id="1802612"/>
    <lineage>
        <taxon>Bacteria</taxon>
        <taxon>Katanobacteria</taxon>
    </lineage>
</organism>
<proteinExistence type="predicted"/>
<reference evidence="1 2" key="1">
    <citation type="journal article" date="2016" name="Nat. Commun.">
        <title>Thousands of microbial genomes shed light on interconnected biogeochemical processes in an aquifer system.</title>
        <authorList>
            <person name="Anantharaman K."/>
            <person name="Brown C.T."/>
            <person name="Hug L.A."/>
            <person name="Sharon I."/>
            <person name="Castelle C.J."/>
            <person name="Probst A.J."/>
            <person name="Thomas B.C."/>
            <person name="Singh A."/>
            <person name="Wilkins M.J."/>
            <person name="Karaoz U."/>
            <person name="Brodie E.L."/>
            <person name="Williams K.H."/>
            <person name="Hubbard S.S."/>
            <person name="Banfield J.F."/>
        </authorList>
    </citation>
    <scope>NUCLEOTIDE SEQUENCE [LARGE SCALE GENOMIC DNA]</scope>
</reference>
<evidence type="ECO:0000313" key="1">
    <source>
        <dbReference type="EMBL" id="OGC45993.1"/>
    </source>
</evidence>
<name>A0A1F4UP67_UNCKA</name>